<dbReference type="OrthoDB" id="9860025at2"/>
<gene>
    <name evidence="2" type="ORF">IQ13_1301</name>
</gene>
<dbReference type="EMBL" id="VLLE01000003">
    <property type="protein sequence ID" value="TWI83195.1"/>
    <property type="molecule type" value="Genomic_DNA"/>
</dbReference>
<feature type="transmembrane region" description="Helical" evidence="1">
    <location>
        <begin position="6"/>
        <end position="28"/>
    </location>
</feature>
<comment type="caution">
    <text evidence="2">The sequence shown here is derived from an EMBL/GenBank/DDBJ whole genome shotgun (WGS) entry which is preliminary data.</text>
</comment>
<sequence>MGVIILFYLAGAFAAFGIISHKLVYLVIDKEVKMITLFLGTLIFLLSYFSIFAFYMFQKEAYAFGSFFLFPFVQVYCPAVIVFILNLSKSQLKKEAANVLSVSVVLSFVSYLVFYKYTLSLPATLGIQITH</sequence>
<evidence type="ECO:0000313" key="2">
    <source>
        <dbReference type="EMBL" id="TWI83195.1"/>
    </source>
</evidence>
<dbReference type="AlphaFoldDB" id="A0A562SPI6"/>
<dbReference type="Proteomes" id="UP000316167">
    <property type="component" value="Unassembled WGS sequence"/>
</dbReference>
<feature type="transmembrane region" description="Helical" evidence="1">
    <location>
        <begin position="97"/>
        <end position="115"/>
    </location>
</feature>
<evidence type="ECO:0000256" key="1">
    <source>
        <dbReference type="SAM" id="Phobius"/>
    </source>
</evidence>
<reference evidence="2 3" key="1">
    <citation type="journal article" date="2015" name="Stand. Genomic Sci.">
        <title>Genomic Encyclopedia of Bacterial and Archaeal Type Strains, Phase III: the genomes of soil and plant-associated and newly described type strains.</title>
        <authorList>
            <person name="Whitman W.B."/>
            <person name="Woyke T."/>
            <person name="Klenk H.P."/>
            <person name="Zhou Y."/>
            <person name="Lilburn T.G."/>
            <person name="Beck B.J."/>
            <person name="De Vos P."/>
            <person name="Vandamme P."/>
            <person name="Eisen J.A."/>
            <person name="Garrity G."/>
            <person name="Hugenholtz P."/>
            <person name="Kyrpides N.C."/>
        </authorList>
    </citation>
    <scope>NUCLEOTIDE SEQUENCE [LARGE SCALE GENOMIC DNA]</scope>
    <source>
        <strain evidence="2 3">CGMCC 1.7271</strain>
    </source>
</reference>
<accession>A0A562SPI6</accession>
<feature type="transmembrane region" description="Helical" evidence="1">
    <location>
        <begin position="63"/>
        <end position="85"/>
    </location>
</feature>
<organism evidence="2 3">
    <name type="scientific">Lacibacter cauensis</name>
    <dbReference type="NCBI Taxonomy" id="510947"/>
    <lineage>
        <taxon>Bacteria</taxon>
        <taxon>Pseudomonadati</taxon>
        <taxon>Bacteroidota</taxon>
        <taxon>Chitinophagia</taxon>
        <taxon>Chitinophagales</taxon>
        <taxon>Chitinophagaceae</taxon>
        <taxon>Lacibacter</taxon>
    </lineage>
</organism>
<feature type="transmembrane region" description="Helical" evidence="1">
    <location>
        <begin position="35"/>
        <end position="57"/>
    </location>
</feature>
<keyword evidence="1" id="KW-0812">Transmembrane</keyword>
<name>A0A562SPI6_9BACT</name>
<protein>
    <submittedName>
        <fullName evidence="2">Uncharacterized protein</fullName>
    </submittedName>
</protein>
<proteinExistence type="predicted"/>
<keyword evidence="1" id="KW-1133">Transmembrane helix</keyword>
<dbReference type="RefSeq" id="WP_144885274.1">
    <property type="nucleotide sequence ID" value="NZ_VLLE01000003.1"/>
</dbReference>
<evidence type="ECO:0000313" key="3">
    <source>
        <dbReference type="Proteomes" id="UP000316167"/>
    </source>
</evidence>
<keyword evidence="1" id="KW-0472">Membrane</keyword>
<keyword evidence="3" id="KW-1185">Reference proteome</keyword>